<proteinExistence type="predicted"/>
<evidence type="ECO:0000313" key="1">
    <source>
        <dbReference type="EMBL" id="KAL0635981.1"/>
    </source>
</evidence>
<comment type="caution">
    <text evidence="1">The sequence shown here is derived from an EMBL/GenBank/DDBJ whole genome shotgun (WGS) entry which is preliminary data.</text>
</comment>
<organism evidence="1 2">
    <name type="scientific">Discina gigas</name>
    <dbReference type="NCBI Taxonomy" id="1032678"/>
    <lineage>
        <taxon>Eukaryota</taxon>
        <taxon>Fungi</taxon>
        <taxon>Dikarya</taxon>
        <taxon>Ascomycota</taxon>
        <taxon>Pezizomycotina</taxon>
        <taxon>Pezizomycetes</taxon>
        <taxon>Pezizales</taxon>
        <taxon>Discinaceae</taxon>
        <taxon>Discina</taxon>
    </lineage>
</organism>
<dbReference type="Proteomes" id="UP001447188">
    <property type="component" value="Unassembled WGS sequence"/>
</dbReference>
<dbReference type="EMBL" id="JBBBZM010000058">
    <property type="protein sequence ID" value="KAL0635981.1"/>
    <property type="molecule type" value="Genomic_DNA"/>
</dbReference>
<accession>A0ABR3GKC0</accession>
<evidence type="ECO:0000313" key="2">
    <source>
        <dbReference type="Proteomes" id="UP001447188"/>
    </source>
</evidence>
<name>A0ABR3GKC0_9PEZI</name>
<sequence length="75" mass="8449">MTTGDIFPFRTLISASFHFSFQLSTRLRKSMFSLVKSLVAANSSRRSISSRSALSSAAMLYFENFVWPGSSRAFR</sequence>
<gene>
    <name evidence="1" type="ORF">Q9L58_005009</name>
</gene>
<keyword evidence="2" id="KW-1185">Reference proteome</keyword>
<reference evidence="1 2" key="1">
    <citation type="submission" date="2024-02" db="EMBL/GenBank/DDBJ databases">
        <title>Discinaceae phylogenomics.</title>
        <authorList>
            <person name="Dirks A.C."/>
            <person name="James T.Y."/>
        </authorList>
    </citation>
    <scope>NUCLEOTIDE SEQUENCE [LARGE SCALE GENOMIC DNA]</scope>
    <source>
        <strain evidence="1 2">ACD0624</strain>
    </source>
</reference>
<protein>
    <submittedName>
        <fullName evidence="1">Uncharacterized protein</fullName>
    </submittedName>
</protein>